<dbReference type="SUPFAM" id="SSF50800">
    <property type="entry name" value="PK beta-barrel domain-like"/>
    <property type="match status" value="1"/>
</dbReference>
<gene>
    <name evidence="2" type="ORF">E6C55_12425</name>
</gene>
<dbReference type="EMBL" id="SSOB01000013">
    <property type="protein sequence ID" value="THF79575.1"/>
    <property type="molecule type" value="Genomic_DNA"/>
</dbReference>
<name>A0A4S4BWK8_9BACL</name>
<dbReference type="OrthoDB" id="581532at2"/>
<dbReference type="Gene3D" id="2.40.33.20">
    <property type="entry name" value="PK beta-barrel domain-like"/>
    <property type="match status" value="1"/>
</dbReference>
<evidence type="ECO:0000313" key="2">
    <source>
        <dbReference type="EMBL" id="THF79575.1"/>
    </source>
</evidence>
<dbReference type="AlphaFoldDB" id="A0A4S4BWK8"/>
<dbReference type="Pfam" id="PF03473">
    <property type="entry name" value="MOSC"/>
    <property type="match status" value="1"/>
</dbReference>
<protein>
    <submittedName>
        <fullName evidence="2">MOSC domain-containing protein</fullName>
    </submittedName>
</protein>
<evidence type="ECO:0000259" key="1">
    <source>
        <dbReference type="PROSITE" id="PS51340"/>
    </source>
</evidence>
<dbReference type="Pfam" id="PF03476">
    <property type="entry name" value="MOSC_N"/>
    <property type="match status" value="1"/>
</dbReference>
<keyword evidence="3" id="KW-1185">Reference proteome</keyword>
<dbReference type="InterPro" id="IPR005303">
    <property type="entry name" value="MOCOS_middle"/>
</dbReference>
<accession>A0A4S4BWK8</accession>
<organism evidence="2 3">
    <name type="scientific">Cohnella fermenti</name>
    <dbReference type="NCBI Taxonomy" id="2565925"/>
    <lineage>
        <taxon>Bacteria</taxon>
        <taxon>Bacillati</taxon>
        <taxon>Bacillota</taxon>
        <taxon>Bacilli</taxon>
        <taxon>Bacillales</taxon>
        <taxon>Paenibacillaceae</taxon>
        <taxon>Cohnella</taxon>
    </lineage>
</organism>
<feature type="domain" description="MOSC" evidence="1">
    <location>
        <begin position="91"/>
        <end position="243"/>
    </location>
</feature>
<dbReference type="GO" id="GO:0030170">
    <property type="term" value="F:pyridoxal phosphate binding"/>
    <property type="evidence" value="ECO:0007669"/>
    <property type="project" value="InterPro"/>
</dbReference>
<dbReference type="Proteomes" id="UP000310636">
    <property type="component" value="Unassembled WGS sequence"/>
</dbReference>
<comment type="caution">
    <text evidence="2">The sequence shown here is derived from an EMBL/GenBank/DDBJ whole genome shotgun (WGS) entry which is preliminary data.</text>
</comment>
<sequence length="243" mass="26961">MRMIAGSVEELWRYPVKSFAGERLAKSLVESCGLYGDRLHAFEDETKTGWDRFVTARGIPAMLSYRAELAGTEDAVGEGDCAVAITAPDGERLRWDEKLLERVQTLTKTRLSMKTYDGQAEGLMGVDDSPVLIVSDRTIRRIEERWGKPLDPLRFRANLLVRLSDEAPDELEWIGRDIAIGSARLRVDKGCERCSMVTFDPDTLERAPSLLRLVNEQFGLTVGAYAAVATPGTIAVGDAIRLL</sequence>
<proteinExistence type="predicted"/>
<reference evidence="2 3" key="1">
    <citation type="submission" date="2019-04" db="EMBL/GenBank/DDBJ databases">
        <title>Cohnella sp. nov. isolated from preserved vegetables.</title>
        <authorList>
            <person name="Lin S.-Y."/>
            <person name="Hung M.-H."/>
            <person name="Young C.-C."/>
        </authorList>
    </citation>
    <scope>NUCLEOTIDE SEQUENCE [LARGE SCALE GENOMIC DNA]</scope>
    <source>
        <strain evidence="2 3">CC-MHH1044</strain>
    </source>
</reference>
<dbReference type="InterPro" id="IPR005302">
    <property type="entry name" value="MoCF_Sase_C"/>
</dbReference>
<dbReference type="GO" id="GO:0030151">
    <property type="term" value="F:molybdenum ion binding"/>
    <property type="evidence" value="ECO:0007669"/>
    <property type="project" value="InterPro"/>
</dbReference>
<dbReference type="InterPro" id="IPR011037">
    <property type="entry name" value="Pyrv_Knase-like_insert_dom_sf"/>
</dbReference>
<evidence type="ECO:0000313" key="3">
    <source>
        <dbReference type="Proteomes" id="UP000310636"/>
    </source>
</evidence>
<dbReference type="GO" id="GO:0003824">
    <property type="term" value="F:catalytic activity"/>
    <property type="evidence" value="ECO:0007669"/>
    <property type="project" value="InterPro"/>
</dbReference>
<dbReference type="PROSITE" id="PS51340">
    <property type="entry name" value="MOSC"/>
    <property type="match status" value="1"/>
</dbReference>